<dbReference type="InterPro" id="IPR029063">
    <property type="entry name" value="SAM-dependent_MTases_sf"/>
</dbReference>
<evidence type="ECO:0000256" key="1">
    <source>
        <dbReference type="ARBA" id="ARBA00011245"/>
    </source>
</evidence>
<dbReference type="GO" id="GO:0032259">
    <property type="term" value="P:methylation"/>
    <property type="evidence" value="ECO:0007669"/>
    <property type="project" value="UniProtKB-KW"/>
</dbReference>
<dbReference type="InterPro" id="IPR016673">
    <property type="entry name" value="HHMT-like"/>
</dbReference>
<evidence type="ECO:0000256" key="2">
    <source>
        <dbReference type="ARBA" id="ARBA00022603"/>
    </source>
</evidence>
<dbReference type="Pfam" id="PF13489">
    <property type="entry name" value="Methyltransf_23"/>
    <property type="match status" value="1"/>
</dbReference>
<dbReference type="RefSeq" id="XP_028291636.1">
    <property type="nucleotide sequence ID" value="XM_028435835.1"/>
</dbReference>
<gene>
    <name evidence="5" type="primary">LOC114454913</name>
</gene>
<evidence type="ECO:0000256" key="4">
    <source>
        <dbReference type="ARBA" id="ARBA00022691"/>
    </source>
</evidence>
<sequence>MAADAPHTCYEGCSVPSFQLYLQRSGEHQAMMQSLHSLLPAQFLSIAAGKNSLDVLGVGSGGGEMDVQILSLLQSTIPSVPITAGVVEGSSKLVDNFKALVGKTADMQTITFDWHIMHSGDYEKEVLAKANVKKFDFIHMIQMIYYVDNLSETIKFYHGLLKSNGRLMIIVEAANSGWDVLWKTHCKDLCVGAITEYRSSREVIASLESLGLKYDEHDIPNSYDITDCFDPSSVDGERLMSFMTGTDHFSQSFTSEVRAKMLNLLKNTCSTQKDGKVFFNSALKCILVHA</sequence>
<proteinExistence type="predicted"/>
<reference evidence="5" key="3">
    <citation type="submission" date="2025-09" db="UniProtKB">
        <authorList>
            <consortium name="Ensembl"/>
        </authorList>
    </citation>
    <scope>IDENTIFICATION</scope>
</reference>
<dbReference type="PIRSF" id="PIRSF016616">
    <property type="entry name" value="HHMT"/>
    <property type="match status" value="1"/>
</dbReference>
<dbReference type="GO" id="GO:0008170">
    <property type="term" value="F:N-methyltransferase activity"/>
    <property type="evidence" value="ECO:0007669"/>
    <property type="project" value="InterPro"/>
</dbReference>
<dbReference type="SUPFAM" id="SSF53335">
    <property type="entry name" value="S-adenosyl-L-methionine-dependent methyltransferases"/>
    <property type="match status" value="1"/>
</dbReference>
<evidence type="ECO:0000313" key="5">
    <source>
        <dbReference type="Ensembl" id="ENSGWIP00000005397.1"/>
    </source>
</evidence>
<name>A0A8C5DDQ2_GOUWI</name>
<dbReference type="Ensembl" id="ENSGWIT00000005805.1">
    <property type="protein sequence ID" value="ENSGWIP00000005397.1"/>
    <property type="gene ID" value="ENSGWIG00000002923.1"/>
</dbReference>
<keyword evidence="3" id="KW-0808">Transferase</keyword>
<dbReference type="FunFam" id="3.40.50.150:FF:000118">
    <property type="entry name" value="Histamine N-methyltransferase"/>
    <property type="match status" value="1"/>
</dbReference>
<dbReference type="GeneID" id="114454913"/>
<dbReference type="Gene3D" id="3.40.50.150">
    <property type="entry name" value="Vaccinia Virus protein VP39"/>
    <property type="match status" value="1"/>
</dbReference>
<evidence type="ECO:0000256" key="3">
    <source>
        <dbReference type="ARBA" id="ARBA00022679"/>
    </source>
</evidence>
<dbReference type="PROSITE" id="PS51597">
    <property type="entry name" value="SAM_HNMT"/>
    <property type="match status" value="1"/>
</dbReference>
<reference evidence="5" key="1">
    <citation type="submission" date="2020-06" db="EMBL/GenBank/DDBJ databases">
        <authorList>
            <consortium name="Wellcome Sanger Institute Data Sharing"/>
        </authorList>
    </citation>
    <scope>NUCLEOTIDE SEQUENCE [LARGE SCALE GENOMIC DNA]</scope>
</reference>
<accession>A0A8C5DDQ2</accession>
<dbReference type="Proteomes" id="UP000694680">
    <property type="component" value="Chromosome 21"/>
</dbReference>
<keyword evidence="4" id="KW-0949">S-adenosyl-L-methionine</keyword>
<reference evidence="5" key="2">
    <citation type="submission" date="2025-08" db="UniProtKB">
        <authorList>
            <consortium name="Ensembl"/>
        </authorList>
    </citation>
    <scope>IDENTIFICATION</scope>
</reference>
<dbReference type="AlphaFoldDB" id="A0A8C5DDQ2"/>
<comment type="subunit">
    <text evidence="1">Monomer.</text>
</comment>
<evidence type="ECO:0000313" key="6">
    <source>
        <dbReference type="Proteomes" id="UP000694680"/>
    </source>
</evidence>
<organism evidence="5 6">
    <name type="scientific">Gouania willdenowi</name>
    <name type="common">Blunt-snouted clingfish</name>
    <name type="synonym">Lepadogaster willdenowi</name>
    <dbReference type="NCBI Taxonomy" id="441366"/>
    <lineage>
        <taxon>Eukaryota</taxon>
        <taxon>Metazoa</taxon>
        <taxon>Chordata</taxon>
        <taxon>Craniata</taxon>
        <taxon>Vertebrata</taxon>
        <taxon>Euteleostomi</taxon>
        <taxon>Actinopterygii</taxon>
        <taxon>Neopterygii</taxon>
        <taxon>Teleostei</taxon>
        <taxon>Neoteleostei</taxon>
        <taxon>Acanthomorphata</taxon>
        <taxon>Ovalentaria</taxon>
        <taxon>Blenniimorphae</taxon>
        <taxon>Blenniiformes</taxon>
        <taxon>Gobiesocoidei</taxon>
        <taxon>Gobiesocidae</taxon>
        <taxon>Gobiesocinae</taxon>
        <taxon>Gouania</taxon>
    </lineage>
</organism>
<keyword evidence="6" id="KW-1185">Reference proteome</keyword>
<keyword evidence="2" id="KW-0489">Methyltransferase</keyword>
<protein>
    <submittedName>
        <fullName evidence="5">Histamine N-methyltransferase A-like</fullName>
    </submittedName>
</protein>
<dbReference type="OrthoDB" id="5984880at2759"/>